<protein>
    <recommendedName>
        <fullName evidence="3">Protein kinase domain-containing protein</fullName>
    </recommendedName>
</protein>
<name>A0AA39IV56_9AGAR</name>
<evidence type="ECO:0000313" key="2">
    <source>
        <dbReference type="Proteomes" id="UP001175226"/>
    </source>
</evidence>
<dbReference type="EMBL" id="JAUEPT010000124">
    <property type="protein sequence ID" value="KAK0431061.1"/>
    <property type="molecule type" value="Genomic_DNA"/>
</dbReference>
<dbReference type="AlphaFoldDB" id="A0AA39IV56"/>
<dbReference type="InterPro" id="IPR011009">
    <property type="entry name" value="Kinase-like_dom_sf"/>
</dbReference>
<comment type="caution">
    <text evidence="1">The sequence shown here is derived from an EMBL/GenBank/DDBJ whole genome shotgun (WGS) entry which is preliminary data.</text>
</comment>
<evidence type="ECO:0000313" key="1">
    <source>
        <dbReference type="EMBL" id="KAK0431061.1"/>
    </source>
</evidence>
<evidence type="ECO:0008006" key="3">
    <source>
        <dbReference type="Google" id="ProtNLM"/>
    </source>
</evidence>
<organism evidence="1 2">
    <name type="scientific">Armillaria borealis</name>
    <dbReference type="NCBI Taxonomy" id="47425"/>
    <lineage>
        <taxon>Eukaryota</taxon>
        <taxon>Fungi</taxon>
        <taxon>Dikarya</taxon>
        <taxon>Basidiomycota</taxon>
        <taxon>Agaricomycotina</taxon>
        <taxon>Agaricomycetes</taxon>
        <taxon>Agaricomycetidae</taxon>
        <taxon>Agaricales</taxon>
        <taxon>Marasmiineae</taxon>
        <taxon>Physalacriaceae</taxon>
        <taxon>Armillaria</taxon>
    </lineage>
</organism>
<proteinExistence type="predicted"/>
<dbReference type="SUPFAM" id="SSF56112">
    <property type="entry name" value="Protein kinase-like (PK-like)"/>
    <property type="match status" value="1"/>
</dbReference>
<gene>
    <name evidence="1" type="ORF">EV421DRAFT_2024743</name>
</gene>
<keyword evidence="2" id="KW-1185">Reference proteome</keyword>
<accession>A0AA39IV56</accession>
<sequence length="539" mass="61200">MSSHAQSRPNKKRAYRTVRTIPYRIYTCSLVVNIEGSGVADRMTKANAVPIHVLKTSMASLEIYRQPRSKQGALLLLIDSAYTGRSMNAKKNIHIQRTLIASRISPRSQKPSLKRILALLCREIFDLNPRWTPKRRFTMVNRGRRWISVQSGDELYVPGTFLDLQSQAEGLNTSGPLAATVLRAIHICRCAARSGHSDNKKAILKLADRRLGYRGGKGRPVPWSPSLEGHLQHAVREIQEGLASNWFELICDDENRPDTKLSNHNTELTAYRLLHRLQGRYILRLFGVAIFVLPPSLPPFMSSPTSFKDSFSRPEYIPGVSMAKLEPGVGVSMLEAERISSQVMEALRAIEVENCVLHNDMHIENVVLRDGSRSPVINDFGQADIREPELSDEEWSSVIGASPDTRYTGNLLVNPEDGPWKRTVTPYEMSHPHYKNPLVFNEYVESMPEDFRRVTFESVLDTDWEGAREKVYQWRIRPGRHSGDEKVDLKLAERRYRGSNKGVDTKILEWMSRTLSLLAEELVQALLQILQNAITLIQL</sequence>
<reference evidence="1" key="1">
    <citation type="submission" date="2023-06" db="EMBL/GenBank/DDBJ databases">
        <authorList>
            <consortium name="Lawrence Berkeley National Laboratory"/>
            <person name="Ahrendt S."/>
            <person name="Sahu N."/>
            <person name="Indic B."/>
            <person name="Wong-Bajracharya J."/>
            <person name="Merenyi Z."/>
            <person name="Ke H.-M."/>
            <person name="Monk M."/>
            <person name="Kocsube S."/>
            <person name="Drula E."/>
            <person name="Lipzen A."/>
            <person name="Balint B."/>
            <person name="Henrissat B."/>
            <person name="Andreopoulos B."/>
            <person name="Martin F.M."/>
            <person name="Harder C.B."/>
            <person name="Rigling D."/>
            <person name="Ford K.L."/>
            <person name="Foster G.D."/>
            <person name="Pangilinan J."/>
            <person name="Papanicolaou A."/>
            <person name="Barry K."/>
            <person name="LaButti K."/>
            <person name="Viragh M."/>
            <person name="Koriabine M."/>
            <person name="Yan M."/>
            <person name="Riley R."/>
            <person name="Champramary S."/>
            <person name="Plett K.L."/>
            <person name="Tsai I.J."/>
            <person name="Slot J."/>
            <person name="Sipos G."/>
            <person name="Plett J."/>
            <person name="Nagy L.G."/>
            <person name="Grigoriev I.V."/>
        </authorList>
    </citation>
    <scope>NUCLEOTIDE SEQUENCE</scope>
    <source>
        <strain evidence="1">FPL87.14</strain>
    </source>
</reference>
<dbReference type="Proteomes" id="UP001175226">
    <property type="component" value="Unassembled WGS sequence"/>
</dbReference>